<protein>
    <submittedName>
        <fullName evidence="2">Uncharacterized protein</fullName>
    </submittedName>
</protein>
<dbReference type="RefSeq" id="WP_013678553.1">
    <property type="nucleotide sequence ID" value="NC_015312.1"/>
</dbReference>
<name>F4CWH9_PSEUX</name>
<proteinExistence type="predicted"/>
<keyword evidence="1" id="KW-1133">Transmembrane helix</keyword>
<organism evidence="2 3">
    <name type="scientific">Pseudonocardia dioxanivorans (strain ATCC 55486 / DSM 44775 / JCM 13855 / CB1190)</name>
    <dbReference type="NCBI Taxonomy" id="675635"/>
    <lineage>
        <taxon>Bacteria</taxon>
        <taxon>Bacillati</taxon>
        <taxon>Actinomycetota</taxon>
        <taxon>Actinomycetes</taxon>
        <taxon>Pseudonocardiales</taxon>
        <taxon>Pseudonocardiaceae</taxon>
        <taxon>Pseudonocardia</taxon>
    </lineage>
</organism>
<dbReference type="HOGENOM" id="CLU_106295_0_0_11"/>
<evidence type="ECO:0000313" key="2">
    <source>
        <dbReference type="EMBL" id="AEA28671.1"/>
    </source>
</evidence>
<dbReference type="STRING" id="675635.Psed_6583"/>
<feature type="transmembrane region" description="Helical" evidence="1">
    <location>
        <begin position="56"/>
        <end position="74"/>
    </location>
</feature>
<evidence type="ECO:0000256" key="1">
    <source>
        <dbReference type="SAM" id="Phobius"/>
    </source>
</evidence>
<evidence type="ECO:0000313" key="3">
    <source>
        <dbReference type="Proteomes" id="UP000007809"/>
    </source>
</evidence>
<dbReference type="Proteomes" id="UP000007809">
    <property type="component" value="Chromosome"/>
</dbReference>
<dbReference type="OrthoDB" id="4481052at2"/>
<dbReference type="AlphaFoldDB" id="F4CWH9"/>
<keyword evidence="1" id="KW-0472">Membrane</keyword>
<dbReference type="EMBL" id="CP002593">
    <property type="protein sequence ID" value="AEA28671.1"/>
    <property type="molecule type" value="Genomic_DNA"/>
</dbReference>
<reference evidence="2 3" key="1">
    <citation type="journal article" date="2011" name="J. Bacteriol.">
        <title>Genome sequence of the 1,4-dioxane-degrading Pseudonocardia dioxanivorans strain CB1190.</title>
        <authorList>
            <person name="Sales C.M."/>
            <person name="Mahendra S."/>
            <person name="Grostern A."/>
            <person name="Parales R.E."/>
            <person name="Goodwin L.A."/>
            <person name="Woyke T."/>
            <person name="Nolan M."/>
            <person name="Lapidus A."/>
            <person name="Chertkov O."/>
            <person name="Ovchinnikova G."/>
            <person name="Sczyrba A."/>
            <person name="Alvarez-Cohen L."/>
        </authorList>
    </citation>
    <scope>NUCLEOTIDE SEQUENCE [LARGE SCALE GENOMIC DNA]</scope>
    <source>
        <strain evidence="3">ATCC 55486 / DSM 44775 / JCM 13855 / CB1190</strain>
    </source>
</reference>
<keyword evidence="1" id="KW-0812">Transmembrane</keyword>
<dbReference type="KEGG" id="pdx:Psed_6583"/>
<gene>
    <name evidence="2" type="ordered locus">Psed_6583</name>
</gene>
<sequence>MRSRSDDDLYAVENRYLGPPGRPVPWQARYRAYGAWVCWLLPLAVLRQTVGVLPGLLGWVVVGVLAVGGARLTMRVVGPERPAGAVVRMFLAELAAPRSRQAPVRTFVADPRHVQVHLQVHLQVAARPVPGPPR</sequence>
<keyword evidence="3" id="KW-1185">Reference proteome</keyword>
<accession>F4CWH9</accession>